<evidence type="ECO:0000313" key="2">
    <source>
        <dbReference type="Proteomes" id="UP001160148"/>
    </source>
</evidence>
<dbReference type="PANTHER" id="PTHR37162:SF1">
    <property type="entry name" value="BED-TYPE DOMAIN-CONTAINING PROTEIN"/>
    <property type="match status" value="1"/>
</dbReference>
<accession>A0AAV0XTJ8</accession>
<dbReference type="PANTHER" id="PTHR37162">
    <property type="entry name" value="HAT FAMILY DIMERISATION DOMAINCONTAINING PROTEIN-RELATED"/>
    <property type="match status" value="1"/>
</dbReference>
<gene>
    <name evidence="1" type="ORF">MEUPH1_LOCUS24745</name>
</gene>
<comment type="caution">
    <text evidence="1">The sequence shown here is derived from an EMBL/GenBank/DDBJ whole genome shotgun (WGS) entry which is preliminary data.</text>
</comment>
<evidence type="ECO:0008006" key="3">
    <source>
        <dbReference type="Google" id="ProtNLM"/>
    </source>
</evidence>
<dbReference type="EMBL" id="CARXXK010000449">
    <property type="protein sequence ID" value="CAI6370641.1"/>
    <property type="molecule type" value="Genomic_DNA"/>
</dbReference>
<organism evidence="1 2">
    <name type="scientific">Macrosiphum euphorbiae</name>
    <name type="common">potato aphid</name>
    <dbReference type="NCBI Taxonomy" id="13131"/>
    <lineage>
        <taxon>Eukaryota</taxon>
        <taxon>Metazoa</taxon>
        <taxon>Ecdysozoa</taxon>
        <taxon>Arthropoda</taxon>
        <taxon>Hexapoda</taxon>
        <taxon>Insecta</taxon>
        <taxon>Pterygota</taxon>
        <taxon>Neoptera</taxon>
        <taxon>Paraneoptera</taxon>
        <taxon>Hemiptera</taxon>
        <taxon>Sternorrhyncha</taxon>
        <taxon>Aphidomorpha</taxon>
        <taxon>Aphidoidea</taxon>
        <taxon>Aphididae</taxon>
        <taxon>Macrosiphini</taxon>
        <taxon>Macrosiphum</taxon>
    </lineage>
</organism>
<proteinExistence type="predicted"/>
<evidence type="ECO:0000313" key="1">
    <source>
        <dbReference type="EMBL" id="CAI6370641.1"/>
    </source>
</evidence>
<dbReference type="Proteomes" id="UP001160148">
    <property type="component" value="Unassembled WGS sequence"/>
</dbReference>
<reference evidence="1 2" key="1">
    <citation type="submission" date="2023-01" db="EMBL/GenBank/DDBJ databases">
        <authorList>
            <person name="Whitehead M."/>
        </authorList>
    </citation>
    <scope>NUCLEOTIDE SEQUENCE [LARGE SCALE GENOMIC DNA]</scope>
</reference>
<protein>
    <recommendedName>
        <fullName evidence="3">Transposase</fullName>
    </recommendedName>
</protein>
<dbReference type="AlphaFoldDB" id="A0AAV0XTJ8"/>
<dbReference type="InterPro" id="IPR012337">
    <property type="entry name" value="RNaseH-like_sf"/>
</dbReference>
<sequence length="545" mass="62323">MGKPKRLCRFTPELRNKYSFLKEINGSDSELLCGKCKRTFNISHGGGYDIERHIQSIKHKSADLAVSSSKPLTTYYKSSAPSSRDLEIAAAEGAWAYHTVSENQSFRSHDCFSKLTQACFEPKFHCARTKCEKIVTNVFAPYAIDILTNQLKNANCISILTDASNHGNIKLFPLLVRLFDPLYGIQIKILNVESQPGETSDIIINYIVKTIDDNNIRNKVAAFCGDNTNCNFGGVSRRGTNNVFHKLQGKLGKQLIGVGCAAHIIHNAIQTAADCLPIDIECIIVKIYSFFYIYTVRVEELKDFCMFVEIEYKAILGYSKTRWLSLMPSVERILKLFPALKSYFLSQDKVPLILKTFFSNPCAELWLNFIHSQAATFHQHVLNIEGQNILAVEVFNEIKQLKNNLMHKKQNKFIPLSVRTLIRQLEHDGLVQESDILTVIENFYSTSEQYLTSWTYHFEELEIMECITLKKGPNWSEIEKVAEFISNKGFFNPNNDTALFDQFMLTLQYVTQEKIDEWNLEKNPQINAGFVFSNILKKKTYNVIK</sequence>
<dbReference type="SUPFAM" id="SSF53098">
    <property type="entry name" value="Ribonuclease H-like"/>
    <property type="match status" value="1"/>
</dbReference>
<name>A0AAV0XTJ8_9HEMI</name>
<keyword evidence="2" id="KW-1185">Reference proteome</keyword>